<sequence length="210" mass="23234">DRRCKAYGLRRKFEGSWRGPSPPAGKGPQCPEKVEFTDSEQSSAATAENLRATPPSSATMGSFDFEWKGKTYTVLTEGGYPFPDSDEVAEALEQWRESPEGIKFFGPLTGTGDWSKEHCLDDRYPFDPDSGCRIDAENPDEEPYEKCRYGCYKHYYVTSDAHECSLCGVFSCKGCAAGSFKACTSEDCKAWICGNCNHEAEMCDGCRPAP</sequence>
<reference evidence="2 3" key="1">
    <citation type="journal article" date="2012" name="Genome Biol.">
        <title>Genome and low-iron response of an oceanic diatom adapted to chronic iron limitation.</title>
        <authorList>
            <person name="Lommer M."/>
            <person name="Specht M."/>
            <person name="Roy A.S."/>
            <person name="Kraemer L."/>
            <person name="Andreson R."/>
            <person name="Gutowska M.A."/>
            <person name="Wolf J."/>
            <person name="Bergner S.V."/>
            <person name="Schilhabel M.B."/>
            <person name="Klostermeier U.C."/>
            <person name="Beiko R.G."/>
            <person name="Rosenstiel P."/>
            <person name="Hippler M."/>
            <person name="Laroche J."/>
        </authorList>
    </citation>
    <scope>NUCLEOTIDE SEQUENCE [LARGE SCALE GENOMIC DNA]</scope>
    <source>
        <strain evidence="2 3">CCMP1005</strain>
    </source>
</reference>
<comment type="caution">
    <text evidence="2">The sequence shown here is derived from an EMBL/GenBank/DDBJ whole genome shotgun (WGS) entry which is preliminary data.</text>
</comment>
<gene>
    <name evidence="2" type="ORF">THAOC_29196</name>
</gene>
<evidence type="ECO:0000313" key="2">
    <source>
        <dbReference type="EMBL" id="EJK51617.1"/>
    </source>
</evidence>
<evidence type="ECO:0000313" key="3">
    <source>
        <dbReference type="Proteomes" id="UP000266841"/>
    </source>
</evidence>
<protein>
    <submittedName>
        <fullName evidence="2">Uncharacterized protein</fullName>
    </submittedName>
</protein>
<feature type="region of interest" description="Disordered" evidence="1">
    <location>
        <begin position="13"/>
        <end position="58"/>
    </location>
</feature>
<organism evidence="2 3">
    <name type="scientific">Thalassiosira oceanica</name>
    <name type="common">Marine diatom</name>
    <dbReference type="NCBI Taxonomy" id="159749"/>
    <lineage>
        <taxon>Eukaryota</taxon>
        <taxon>Sar</taxon>
        <taxon>Stramenopiles</taxon>
        <taxon>Ochrophyta</taxon>
        <taxon>Bacillariophyta</taxon>
        <taxon>Coscinodiscophyceae</taxon>
        <taxon>Thalassiosirophycidae</taxon>
        <taxon>Thalassiosirales</taxon>
        <taxon>Thalassiosiraceae</taxon>
        <taxon>Thalassiosira</taxon>
    </lineage>
</organism>
<dbReference type="AlphaFoldDB" id="K0RY65"/>
<accession>K0RY65</accession>
<proteinExistence type="predicted"/>
<dbReference type="Proteomes" id="UP000266841">
    <property type="component" value="Unassembled WGS sequence"/>
</dbReference>
<keyword evidence="3" id="KW-1185">Reference proteome</keyword>
<name>K0RY65_THAOC</name>
<evidence type="ECO:0000256" key="1">
    <source>
        <dbReference type="SAM" id="MobiDB-lite"/>
    </source>
</evidence>
<feature type="non-terminal residue" evidence="2">
    <location>
        <position position="1"/>
    </location>
</feature>
<dbReference type="EMBL" id="AGNL01041341">
    <property type="protein sequence ID" value="EJK51617.1"/>
    <property type="molecule type" value="Genomic_DNA"/>
</dbReference>